<accession>A0A9N9C9B0</accession>
<gene>
    <name evidence="1" type="ORF">CPELLU_LOCUS6661</name>
</gene>
<dbReference type="EMBL" id="CAJVQA010004198">
    <property type="protein sequence ID" value="CAG8593732.1"/>
    <property type="molecule type" value="Genomic_DNA"/>
</dbReference>
<proteinExistence type="predicted"/>
<keyword evidence="2" id="KW-1185">Reference proteome</keyword>
<organism evidence="1 2">
    <name type="scientific">Cetraspora pellucida</name>
    <dbReference type="NCBI Taxonomy" id="1433469"/>
    <lineage>
        <taxon>Eukaryota</taxon>
        <taxon>Fungi</taxon>
        <taxon>Fungi incertae sedis</taxon>
        <taxon>Mucoromycota</taxon>
        <taxon>Glomeromycotina</taxon>
        <taxon>Glomeromycetes</taxon>
        <taxon>Diversisporales</taxon>
        <taxon>Gigasporaceae</taxon>
        <taxon>Cetraspora</taxon>
    </lineage>
</organism>
<dbReference type="Proteomes" id="UP000789759">
    <property type="component" value="Unassembled WGS sequence"/>
</dbReference>
<sequence>MPPIRNKRNLVILNHFKPNKNETKYTYKLCPVFKTTNNLRRYYETIHKKEYKRINYSKNRKKNETEIKTKCFFDLFDLIYEFFEKIKEAINKIEENFNNTRTKMDWEY</sequence>
<protein>
    <submittedName>
        <fullName evidence="1">5987_t:CDS:1</fullName>
    </submittedName>
</protein>
<evidence type="ECO:0000313" key="2">
    <source>
        <dbReference type="Proteomes" id="UP000789759"/>
    </source>
</evidence>
<dbReference type="AlphaFoldDB" id="A0A9N9C9B0"/>
<evidence type="ECO:0000313" key="1">
    <source>
        <dbReference type="EMBL" id="CAG8593732.1"/>
    </source>
</evidence>
<comment type="caution">
    <text evidence="1">The sequence shown here is derived from an EMBL/GenBank/DDBJ whole genome shotgun (WGS) entry which is preliminary data.</text>
</comment>
<name>A0A9N9C9B0_9GLOM</name>
<reference evidence="1" key="1">
    <citation type="submission" date="2021-06" db="EMBL/GenBank/DDBJ databases">
        <authorList>
            <person name="Kallberg Y."/>
            <person name="Tangrot J."/>
            <person name="Rosling A."/>
        </authorList>
    </citation>
    <scope>NUCLEOTIDE SEQUENCE</scope>
    <source>
        <strain evidence="1">FL966</strain>
    </source>
</reference>